<comment type="caution">
    <text evidence="6">The sequence shown here is derived from an EMBL/GenBank/DDBJ whole genome shotgun (WGS) entry which is preliminary data.</text>
</comment>
<reference evidence="6" key="1">
    <citation type="submission" date="2022-11" db="EMBL/GenBank/DDBJ databases">
        <authorList>
            <person name="Petersen C."/>
        </authorList>
    </citation>
    <scope>NUCLEOTIDE SEQUENCE</scope>
    <source>
        <strain evidence="6">IBT 30761</strain>
    </source>
</reference>
<evidence type="ECO:0000313" key="6">
    <source>
        <dbReference type="EMBL" id="KAJ5095228.1"/>
    </source>
</evidence>
<feature type="region of interest" description="Disordered" evidence="5">
    <location>
        <begin position="309"/>
        <end position="328"/>
    </location>
</feature>
<dbReference type="InterPro" id="IPR002088">
    <property type="entry name" value="Prenyl_trans_a"/>
</dbReference>
<reference evidence="6" key="2">
    <citation type="journal article" date="2023" name="IMA Fungus">
        <title>Comparative genomic study of the Penicillium genus elucidates a diverse pangenome and 15 lateral gene transfer events.</title>
        <authorList>
            <person name="Petersen C."/>
            <person name="Sorensen T."/>
            <person name="Nielsen M.R."/>
            <person name="Sondergaard T.E."/>
            <person name="Sorensen J.L."/>
            <person name="Fitzpatrick D.A."/>
            <person name="Frisvad J.C."/>
            <person name="Nielsen K.L."/>
        </authorList>
    </citation>
    <scope>NUCLEOTIDE SEQUENCE</scope>
    <source>
        <strain evidence="6">IBT 30761</strain>
    </source>
</reference>
<name>A0A9W9F7W9_9EURO</name>
<comment type="similarity">
    <text evidence="1">Belongs to the protein prenyltransferase subunit alpha family.</text>
</comment>
<evidence type="ECO:0000256" key="5">
    <source>
        <dbReference type="SAM" id="MobiDB-lite"/>
    </source>
</evidence>
<dbReference type="Pfam" id="PF01239">
    <property type="entry name" value="PPTA"/>
    <property type="match status" value="1"/>
</dbReference>
<evidence type="ECO:0000256" key="2">
    <source>
        <dbReference type="ARBA" id="ARBA00022602"/>
    </source>
</evidence>
<dbReference type="SUPFAM" id="SSF48439">
    <property type="entry name" value="Protein prenylyltransferase"/>
    <property type="match status" value="1"/>
</dbReference>
<keyword evidence="7" id="KW-1185">Reference proteome</keyword>
<protein>
    <submittedName>
        <fullName evidence="6">Uncharacterized protein</fullName>
    </submittedName>
</protein>
<dbReference type="PANTHER" id="PTHR11129:SF3">
    <property type="entry name" value="PROTEIN PRENYLTRANSFERASE ALPHA SUBUNIT REPEAT-CONTAINING PROTEIN 1"/>
    <property type="match status" value="1"/>
</dbReference>
<gene>
    <name evidence="6" type="ORF">N7532_007519</name>
</gene>
<dbReference type="RefSeq" id="XP_056473378.1">
    <property type="nucleotide sequence ID" value="XM_056620012.1"/>
</dbReference>
<accession>A0A9W9F7W9</accession>
<dbReference type="Gene3D" id="1.25.40.120">
    <property type="entry name" value="Protein prenylyltransferase"/>
    <property type="match status" value="1"/>
</dbReference>
<dbReference type="GeneID" id="81358991"/>
<sequence>MTTTEDEFQVLVGVFASRGNKVLEIEIIPSSHGAPFLQDGLSIGVTKKALASALVVARRLFFTRLLPMSEDDLYADVIKREPETTSASNHIITEIMLLFDCEHLTACNWRKRWLQAAIMHCERNFLDEMFNKELSLLQTYQCSPLHRHTKSPTLWSHRLWVLNAMVGLQKPAPPALGKLGRAELDIVLRAGELHPKNYYAFTYMRNLHLFLVDVAKAHGTPVPSSIAEAMLEPTLNWCLSNPRDISGWMFEKYLLEYCPDLSTRAGIVRRVLRFALDVRWEGESLWTFIDQTTKRFDLEQIVEEALKRAPAQMESDSPQDRQKPWQKRLDRARAYWTMPGGPEHSQQPV</sequence>
<evidence type="ECO:0000313" key="7">
    <source>
        <dbReference type="Proteomes" id="UP001149074"/>
    </source>
</evidence>
<dbReference type="GO" id="GO:0008318">
    <property type="term" value="F:protein prenyltransferase activity"/>
    <property type="evidence" value="ECO:0007669"/>
    <property type="project" value="InterPro"/>
</dbReference>
<dbReference type="EMBL" id="JAPQKI010000006">
    <property type="protein sequence ID" value="KAJ5095228.1"/>
    <property type="molecule type" value="Genomic_DNA"/>
</dbReference>
<feature type="compositionally biased region" description="Basic and acidic residues" evidence="5">
    <location>
        <begin position="318"/>
        <end position="328"/>
    </location>
</feature>
<organism evidence="6 7">
    <name type="scientific">Penicillium argentinense</name>
    <dbReference type="NCBI Taxonomy" id="1131581"/>
    <lineage>
        <taxon>Eukaryota</taxon>
        <taxon>Fungi</taxon>
        <taxon>Dikarya</taxon>
        <taxon>Ascomycota</taxon>
        <taxon>Pezizomycotina</taxon>
        <taxon>Eurotiomycetes</taxon>
        <taxon>Eurotiomycetidae</taxon>
        <taxon>Eurotiales</taxon>
        <taxon>Aspergillaceae</taxon>
        <taxon>Penicillium</taxon>
    </lineage>
</organism>
<dbReference type="OrthoDB" id="5358702at2759"/>
<keyword evidence="2" id="KW-0637">Prenyltransferase</keyword>
<keyword evidence="4" id="KW-0677">Repeat</keyword>
<dbReference type="Proteomes" id="UP001149074">
    <property type="component" value="Unassembled WGS sequence"/>
</dbReference>
<evidence type="ECO:0000256" key="4">
    <source>
        <dbReference type="ARBA" id="ARBA00022737"/>
    </source>
</evidence>
<dbReference type="GO" id="GO:0005737">
    <property type="term" value="C:cytoplasm"/>
    <property type="evidence" value="ECO:0007669"/>
    <property type="project" value="TreeGrafter"/>
</dbReference>
<dbReference type="PANTHER" id="PTHR11129">
    <property type="entry name" value="PROTEIN FARNESYLTRANSFERASE ALPHA SUBUNIT/RAB GERANYLGERANYL TRANSFERASE ALPHA SUBUNIT"/>
    <property type="match status" value="1"/>
</dbReference>
<dbReference type="AlphaFoldDB" id="A0A9W9F7W9"/>
<keyword evidence="3" id="KW-0808">Transferase</keyword>
<proteinExistence type="inferred from homology"/>
<evidence type="ECO:0000256" key="1">
    <source>
        <dbReference type="ARBA" id="ARBA00006734"/>
    </source>
</evidence>
<evidence type="ECO:0000256" key="3">
    <source>
        <dbReference type="ARBA" id="ARBA00022679"/>
    </source>
</evidence>